<dbReference type="PANTHER" id="PTHR20854">
    <property type="entry name" value="INOSITOL MONOPHOSPHATASE"/>
    <property type="match status" value="1"/>
</dbReference>
<evidence type="ECO:0000256" key="5">
    <source>
        <dbReference type="ARBA" id="ARBA00022842"/>
    </source>
</evidence>
<keyword evidence="3" id="KW-0479">Metal-binding</keyword>
<keyword evidence="7" id="KW-1185">Reference proteome</keyword>
<organism evidence="6 7">
    <name type="scientific">Sphaerimonospora cavernae</name>
    <dbReference type="NCBI Taxonomy" id="1740611"/>
    <lineage>
        <taxon>Bacteria</taxon>
        <taxon>Bacillati</taxon>
        <taxon>Actinomycetota</taxon>
        <taxon>Actinomycetes</taxon>
        <taxon>Streptosporangiales</taxon>
        <taxon>Streptosporangiaceae</taxon>
        <taxon>Sphaerimonospora</taxon>
    </lineage>
</organism>
<proteinExistence type="predicted"/>
<evidence type="ECO:0000256" key="1">
    <source>
        <dbReference type="ARBA" id="ARBA00001033"/>
    </source>
</evidence>
<evidence type="ECO:0000256" key="4">
    <source>
        <dbReference type="ARBA" id="ARBA00022801"/>
    </source>
</evidence>
<dbReference type="SUPFAM" id="SSF56655">
    <property type="entry name" value="Carbohydrate phosphatase"/>
    <property type="match status" value="1"/>
</dbReference>
<evidence type="ECO:0000256" key="2">
    <source>
        <dbReference type="ARBA" id="ARBA00013106"/>
    </source>
</evidence>
<dbReference type="PANTHER" id="PTHR20854:SF4">
    <property type="entry name" value="INOSITOL-1-MONOPHOSPHATASE-RELATED"/>
    <property type="match status" value="1"/>
</dbReference>
<comment type="caution">
    <text evidence="6">The sequence shown here is derived from an EMBL/GenBank/DDBJ whole genome shotgun (WGS) entry which is preliminary data.</text>
</comment>
<dbReference type="EC" id="3.1.3.25" evidence="2"/>
<dbReference type="PRINTS" id="PR00377">
    <property type="entry name" value="IMPHPHTASES"/>
</dbReference>
<protein>
    <recommendedName>
        <fullName evidence="2">inositol-phosphate phosphatase</fullName>
        <ecNumber evidence="2">3.1.3.25</ecNumber>
    </recommendedName>
</protein>
<keyword evidence="5" id="KW-0460">Magnesium</keyword>
<dbReference type="CDD" id="cd01637">
    <property type="entry name" value="IMPase_like"/>
    <property type="match status" value="1"/>
</dbReference>
<dbReference type="Gene3D" id="3.40.190.80">
    <property type="match status" value="1"/>
</dbReference>
<comment type="catalytic activity">
    <reaction evidence="1">
        <text>a myo-inositol phosphate + H2O = myo-inositol + phosphate</text>
        <dbReference type="Rhea" id="RHEA:24056"/>
        <dbReference type="ChEBI" id="CHEBI:15377"/>
        <dbReference type="ChEBI" id="CHEBI:17268"/>
        <dbReference type="ChEBI" id="CHEBI:43474"/>
        <dbReference type="ChEBI" id="CHEBI:84139"/>
        <dbReference type="EC" id="3.1.3.25"/>
    </reaction>
</comment>
<dbReference type="Gene3D" id="3.30.540.10">
    <property type="entry name" value="Fructose-1,6-Bisphosphatase, subunit A, domain 1"/>
    <property type="match status" value="1"/>
</dbReference>
<dbReference type="InterPro" id="IPR000760">
    <property type="entry name" value="Inositol_monophosphatase-like"/>
</dbReference>
<keyword evidence="4" id="KW-0378">Hydrolase</keyword>
<dbReference type="PROSITE" id="PS00630">
    <property type="entry name" value="IMP_2"/>
    <property type="match status" value="1"/>
</dbReference>
<name>A0ABV6UDQ9_9ACTN</name>
<evidence type="ECO:0000313" key="7">
    <source>
        <dbReference type="Proteomes" id="UP001589870"/>
    </source>
</evidence>
<dbReference type="EMBL" id="JBHMQT010000072">
    <property type="protein sequence ID" value="MFC0866331.1"/>
    <property type="molecule type" value="Genomic_DNA"/>
</dbReference>
<dbReference type="InterPro" id="IPR020583">
    <property type="entry name" value="Inositol_monoP_metal-BS"/>
</dbReference>
<dbReference type="Proteomes" id="UP001589870">
    <property type="component" value="Unassembled WGS sequence"/>
</dbReference>
<reference evidence="6 7" key="1">
    <citation type="submission" date="2024-09" db="EMBL/GenBank/DDBJ databases">
        <authorList>
            <person name="Sun Q."/>
            <person name="Mori K."/>
        </authorList>
    </citation>
    <scope>NUCLEOTIDE SEQUENCE [LARGE SCALE GENOMIC DNA]</scope>
    <source>
        <strain evidence="6 7">TBRC 1851</strain>
    </source>
</reference>
<evidence type="ECO:0000256" key="3">
    <source>
        <dbReference type="ARBA" id="ARBA00022723"/>
    </source>
</evidence>
<gene>
    <name evidence="6" type="ORF">ACFHYQ_28965</name>
</gene>
<accession>A0ABV6UDQ9</accession>
<evidence type="ECO:0000313" key="6">
    <source>
        <dbReference type="EMBL" id="MFC0866331.1"/>
    </source>
</evidence>
<dbReference type="RefSeq" id="WP_394304324.1">
    <property type="nucleotide sequence ID" value="NZ_JBHMQT010000072.1"/>
</dbReference>
<dbReference type="Pfam" id="PF00459">
    <property type="entry name" value="Inositol_P"/>
    <property type="match status" value="1"/>
</dbReference>
<dbReference type="InterPro" id="IPR020550">
    <property type="entry name" value="Inositol_monophosphatase_CS"/>
</dbReference>
<sequence length="281" mass="29583">MTVDTRALLRTAEQAVTIAGRLIRTKDPGVVTTKGDRDMVTDIDYAVEHVVREFLSRETPEFGFLGEEEGLSRTGDGGLMWALDPVDGTANFARGIPLCGVSLGLIEAGRPVLGVIDLPYLGAYYCAAEGAGATVNGHRIRAHTTYALSAAIVSVGDYAVGEGAEAENRIRLPLHHRLAARVQRVRMLGSAAVDLAWVAEGRTDASITLSNNPWDTAAGVVIAREAGAVVADIDGGPHTTKAQATIAATPGILTDLIALISQARQDTDRTAQPVEAHRGKA</sequence>
<dbReference type="PROSITE" id="PS00629">
    <property type="entry name" value="IMP_1"/>
    <property type="match status" value="1"/>
</dbReference>